<reference evidence="5" key="1">
    <citation type="journal article" date="2021" name="PeerJ">
        <title>Extensive microbial diversity within the chicken gut microbiome revealed by metagenomics and culture.</title>
        <authorList>
            <person name="Gilroy R."/>
            <person name="Ravi A."/>
            <person name="Getino M."/>
            <person name="Pursley I."/>
            <person name="Horton D.L."/>
            <person name="Alikhan N.F."/>
            <person name="Baker D."/>
            <person name="Gharbi K."/>
            <person name="Hall N."/>
            <person name="Watson M."/>
            <person name="Adriaenssens E.M."/>
            <person name="Foster-Nyarko E."/>
            <person name="Jarju S."/>
            <person name="Secka A."/>
            <person name="Antonio M."/>
            <person name="Oren A."/>
            <person name="Chaudhuri R.R."/>
            <person name="La Ragione R."/>
            <person name="Hildebrand F."/>
            <person name="Pallen M.J."/>
        </authorList>
    </citation>
    <scope>NUCLEOTIDE SEQUENCE</scope>
    <source>
        <strain evidence="5">ChiGjej5B5-7349</strain>
    </source>
</reference>
<reference evidence="5" key="2">
    <citation type="submission" date="2021-09" db="EMBL/GenBank/DDBJ databases">
        <authorList>
            <person name="Gilroy R."/>
        </authorList>
    </citation>
    <scope>NUCLEOTIDE SEQUENCE</scope>
    <source>
        <strain evidence="5">ChiGjej5B5-7349</strain>
    </source>
</reference>
<evidence type="ECO:0000313" key="5">
    <source>
        <dbReference type="EMBL" id="HJG79551.1"/>
    </source>
</evidence>
<dbReference type="Proteomes" id="UP000784435">
    <property type="component" value="Unassembled WGS sequence"/>
</dbReference>
<keyword evidence="5" id="KW-0121">Carboxypeptidase</keyword>
<keyword evidence="4" id="KW-1133">Transmembrane helix</keyword>
<dbReference type="NCBIfam" id="TIGR00666">
    <property type="entry name" value="PBP4"/>
    <property type="match status" value="1"/>
</dbReference>
<evidence type="ECO:0000256" key="4">
    <source>
        <dbReference type="SAM" id="Phobius"/>
    </source>
</evidence>
<gene>
    <name evidence="5" type="primary">dacB</name>
    <name evidence="5" type="ORF">K8V08_03975</name>
</gene>
<sequence>MSHTTDGTPGPGRRADRADRTRRKRRTGLAWWAGGLAVLLVGYGALDAADAVPGLLTTQPPIEVQALPRPSAVAAEVAGPSPLPEDAPVPQDLASLVEPVLEEADLTGRLAYDVRDALTGDVLLAQGEDTASTPASVTKVLTGAAALGALGADARFTTRAVLDDSSGSPVVHVVGGGDVLLGEGESDPDTVLGRAGLATLAQRTAEELSAAGVSSVRVAADLSRYSGDGWHSGWDRADIGSGYITPIVPLMQESGFEEPGQRYSSRYEDAAGVALDTFTSALQDAGIDAEAAQPAASPQDATELASVDSAPVSQMVEFMLVNSDNVVAEVLGREVALATGPEASAEESPAAVIDALAAQDLDTGSITLEDTSGLDYDNRISAHDLTTIVQASAQADGDLSLLIPAMPVGGLTGTLFDRYRDEDSSAGAGVVHAKTGSLATVSSLAGTVLTADDRLLVFSFMADEMDRGTSLEARAAFDTALARIAECGCS</sequence>
<keyword evidence="4" id="KW-0812">Transmembrane</keyword>
<feature type="transmembrane region" description="Helical" evidence="4">
    <location>
        <begin position="29"/>
        <end position="46"/>
    </location>
</feature>
<name>A0A921MDN2_9MICO</name>
<comment type="caution">
    <text evidence="5">The sequence shown here is derived from an EMBL/GenBank/DDBJ whole genome shotgun (WGS) entry which is preliminary data.</text>
</comment>
<comment type="similarity">
    <text evidence="1">Belongs to the peptidase S13 family.</text>
</comment>
<accession>A0A921MDN2</accession>
<dbReference type="PRINTS" id="PR00922">
    <property type="entry name" value="DADACBPTASE3"/>
</dbReference>
<dbReference type="EC" id="3.4.16.4" evidence="5"/>
<dbReference type="GO" id="GO:0006508">
    <property type="term" value="P:proteolysis"/>
    <property type="evidence" value="ECO:0007669"/>
    <property type="project" value="InterPro"/>
</dbReference>
<feature type="region of interest" description="Disordered" evidence="3">
    <location>
        <begin position="1"/>
        <end position="22"/>
    </location>
</feature>
<keyword evidence="2 5" id="KW-0378">Hydrolase</keyword>
<dbReference type="GO" id="GO:0000270">
    <property type="term" value="P:peptidoglycan metabolic process"/>
    <property type="evidence" value="ECO:0007669"/>
    <property type="project" value="TreeGrafter"/>
</dbReference>
<dbReference type="PANTHER" id="PTHR30023">
    <property type="entry name" value="D-ALANYL-D-ALANINE CARBOXYPEPTIDASE"/>
    <property type="match status" value="1"/>
</dbReference>
<dbReference type="EMBL" id="DYUK01000082">
    <property type="protein sequence ID" value="HJG79551.1"/>
    <property type="molecule type" value="Genomic_DNA"/>
</dbReference>
<keyword evidence="5" id="KW-0645">Protease</keyword>
<protein>
    <submittedName>
        <fullName evidence="5">D-alanyl-D-alanine carboxypeptidase/D-alanyl-D-alanine-endopeptidase</fullName>
        <ecNumber evidence="5">3.4.16.4</ecNumber>
    </submittedName>
</protein>
<dbReference type="InterPro" id="IPR000667">
    <property type="entry name" value="Peptidase_S13"/>
</dbReference>
<evidence type="ECO:0000256" key="1">
    <source>
        <dbReference type="ARBA" id="ARBA00006096"/>
    </source>
</evidence>
<evidence type="ECO:0000256" key="2">
    <source>
        <dbReference type="ARBA" id="ARBA00022801"/>
    </source>
</evidence>
<organism evidence="5 6">
    <name type="scientific">Brevibacterium senegalense</name>
    <dbReference type="NCBI Taxonomy" id="1033736"/>
    <lineage>
        <taxon>Bacteria</taxon>
        <taxon>Bacillati</taxon>
        <taxon>Actinomycetota</taxon>
        <taxon>Actinomycetes</taxon>
        <taxon>Micrococcales</taxon>
        <taxon>Brevibacteriaceae</taxon>
        <taxon>Brevibacterium</taxon>
    </lineage>
</organism>
<dbReference type="Gene3D" id="3.40.710.10">
    <property type="entry name" value="DD-peptidase/beta-lactamase superfamily"/>
    <property type="match status" value="2"/>
</dbReference>
<dbReference type="SUPFAM" id="SSF56601">
    <property type="entry name" value="beta-lactamase/transpeptidase-like"/>
    <property type="match status" value="1"/>
</dbReference>
<dbReference type="PANTHER" id="PTHR30023:SF0">
    <property type="entry name" value="PENICILLIN-SENSITIVE CARBOXYPEPTIDASE A"/>
    <property type="match status" value="1"/>
</dbReference>
<evidence type="ECO:0000313" key="6">
    <source>
        <dbReference type="Proteomes" id="UP000784435"/>
    </source>
</evidence>
<dbReference type="AlphaFoldDB" id="A0A921MDN2"/>
<evidence type="ECO:0000256" key="3">
    <source>
        <dbReference type="SAM" id="MobiDB-lite"/>
    </source>
</evidence>
<dbReference type="GO" id="GO:0009002">
    <property type="term" value="F:serine-type D-Ala-D-Ala carboxypeptidase activity"/>
    <property type="evidence" value="ECO:0007669"/>
    <property type="project" value="UniProtKB-EC"/>
</dbReference>
<proteinExistence type="inferred from homology"/>
<dbReference type="InterPro" id="IPR012338">
    <property type="entry name" value="Beta-lactam/transpept-like"/>
</dbReference>
<keyword evidence="4" id="KW-0472">Membrane</keyword>
<dbReference type="Pfam" id="PF02113">
    <property type="entry name" value="Peptidase_S13"/>
    <property type="match status" value="2"/>
</dbReference>